<keyword evidence="3" id="KW-1185">Reference proteome</keyword>
<comment type="caution">
    <text evidence="2">The sequence shown here is derived from an EMBL/GenBank/DDBJ whole genome shotgun (WGS) entry which is preliminary data.</text>
</comment>
<proteinExistence type="predicted"/>
<organism evidence="2 3">
    <name type="scientific">Massariosphaeria phaeospora</name>
    <dbReference type="NCBI Taxonomy" id="100035"/>
    <lineage>
        <taxon>Eukaryota</taxon>
        <taxon>Fungi</taxon>
        <taxon>Dikarya</taxon>
        <taxon>Ascomycota</taxon>
        <taxon>Pezizomycotina</taxon>
        <taxon>Dothideomycetes</taxon>
        <taxon>Pleosporomycetidae</taxon>
        <taxon>Pleosporales</taxon>
        <taxon>Pleosporales incertae sedis</taxon>
        <taxon>Massariosphaeria</taxon>
    </lineage>
</organism>
<dbReference type="GO" id="GO:0008237">
    <property type="term" value="F:metallopeptidase activity"/>
    <property type="evidence" value="ECO:0007669"/>
    <property type="project" value="InterPro"/>
</dbReference>
<evidence type="ECO:0008006" key="4">
    <source>
        <dbReference type="Google" id="ProtNLM"/>
    </source>
</evidence>
<dbReference type="InterPro" id="IPR024079">
    <property type="entry name" value="MetalloPept_cat_dom_sf"/>
</dbReference>
<evidence type="ECO:0000313" key="3">
    <source>
        <dbReference type="Proteomes" id="UP000481861"/>
    </source>
</evidence>
<feature type="signal peptide" evidence="1">
    <location>
        <begin position="1"/>
        <end position="18"/>
    </location>
</feature>
<reference evidence="2 3" key="1">
    <citation type="submission" date="2020-01" db="EMBL/GenBank/DDBJ databases">
        <authorList>
            <consortium name="DOE Joint Genome Institute"/>
            <person name="Haridas S."/>
            <person name="Albert R."/>
            <person name="Binder M."/>
            <person name="Bloem J."/>
            <person name="Labutti K."/>
            <person name="Salamov A."/>
            <person name="Andreopoulos B."/>
            <person name="Baker S.E."/>
            <person name="Barry K."/>
            <person name="Bills G."/>
            <person name="Bluhm B.H."/>
            <person name="Cannon C."/>
            <person name="Castanera R."/>
            <person name="Culley D.E."/>
            <person name="Daum C."/>
            <person name="Ezra D."/>
            <person name="Gonzalez J.B."/>
            <person name="Henrissat B."/>
            <person name="Kuo A."/>
            <person name="Liang C."/>
            <person name="Lipzen A."/>
            <person name="Lutzoni F."/>
            <person name="Magnuson J."/>
            <person name="Mondo S."/>
            <person name="Nolan M."/>
            <person name="Ohm R."/>
            <person name="Pangilinan J."/>
            <person name="Park H.-J.H."/>
            <person name="Ramirez L."/>
            <person name="Alfaro M."/>
            <person name="Sun H."/>
            <person name="Tritt A."/>
            <person name="Yoshinaga Y."/>
            <person name="Zwiers L.-H.L."/>
            <person name="Turgeon B.G."/>
            <person name="Goodwin S.B."/>
            <person name="Spatafora J.W."/>
            <person name="Crous P.W."/>
            <person name="Grigoriev I.V."/>
        </authorList>
    </citation>
    <scope>NUCLEOTIDE SEQUENCE [LARGE SCALE GENOMIC DNA]</scope>
    <source>
        <strain evidence="2 3">CBS 611.86</strain>
    </source>
</reference>
<dbReference type="AlphaFoldDB" id="A0A7C8MGF5"/>
<accession>A0A7C8MGF5</accession>
<name>A0A7C8MGF5_9PLEO</name>
<protein>
    <recommendedName>
        <fullName evidence="4">Lysine-specific metallo-endopeptidase domain-containing protein</fullName>
    </recommendedName>
</protein>
<dbReference type="Gene3D" id="3.40.390.10">
    <property type="entry name" value="Collagenase (Catalytic Domain)"/>
    <property type="match status" value="1"/>
</dbReference>
<dbReference type="EMBL" id="JAADJZ010000003">
    <property type="protein sequence ID" value="KAF2876281.1"/>
    <property type="molecule type" value="Genomic_DNA"/>
</dbReference>
<sequence>MKSSLVFSFLVLAVPSFATIIFDPVQNTCGSNGAAAGAALMAEVTSLGSHAAKLMDEAHPGNLRVSDPWKFYRVMTAYNAFFDAHHSDGVNRWDDVKSKLDIMGNLGSNSPNVFVACDDTPFWDATNPSALIFHDPDQKKDVTFGPGQLTCAGGNTADKNMIGYRISINNVNYIMLCLKQNGGKSLLSEHTFNEGDSLNDKTTLSSVLFHEMSHAAIPSMRGDLSGGTAEGGERYAWLGTQEVRATYANENPDSFTLYAIALATDAFHWDTGIAETQNTVYNRLEKSAPEVITTSGLTVQP</sequence>
<keyword evidence="1" id="KW-0732">Signal</keyword>
<evidence type="ECO:0000313" key="2">
    <source>
        <dbReference type="EMBL" id="KAF2876281.1"/>
    </source>
</evidence>
<feature type="chain" id="PRO_5028902025" description="Lysine-specific metallo-endopeptidase domain-containing protein" evidence="1">
    <location>
        <begin position="19"/>
        <end position="301"/>
    </location>
</feature>
<evidence type="ECO:0000256" key="1">
    <source>
        <dbReference type="SAM" id="SignalP"/>
    </source>
</evidence>
<gene>
    <name evidence="2" type="ORF">BDV95DRAFT_221320</name>
</gene>
<dbReference type="OrthoDB" id="3938114at2759"/>
<dbReference type="Proteomes" id="UP000481861">
    <property type="component" value="Unassembled WGS sequence"/>
</dbReference>